<evidence type="ECO:0000313" key="2">
    <source>
        <dbReference type="EMBL" id="KAJ4963027.1"/>
    </source>
</evidence>
<dbReference type="EMBL" id="JAMYWD010000008">
    <property type="protein sequence ID" value="KAJ4963027.1"/>
    <property type="molecule type" value="Genomic_DNA"/>
</dbReference>
<feature type="transmembrane region" description="Helical" evidence="1">
    <location>
        <begin position="95"/>
        <end position="117"/>
    </location>
</feature>
<keyword evidence="1" id="KW-0472">Membrane</keyword>
<dbReference type="Proteomes" id="UP001141806">
    <property type="component" value="Unassembled WGS sequence"/>
</dbReference>
<comment type="caution">
    <text evidence="2">The sequence shown here is derived from an EMBL/GenBank/DDBJ whole genome shotgun (WGS) entry which is preliminary data.</text>
</comment>
<organism evidence="2 3">
    <name type="scientific">Protea cynaroides</name>
    <dbReference type="NCBI Taxonomy" id="273540"/>
    <lineage>
        <taxon>Eukaryota</taxon>
        <taxon>Viridiplantae</taxon>
        <taxon>Streptophyta</taxon>
        <taxon>Embryophyta</taxon>
        <taxon>Tracheophyta</taxon>
        <taxon>Spermatophyta</taxon>
        <taxon>Magnoliopsida</taxon>
        <taxon>Proteales</taxon>
        <taxon>Proteaceae</taxon>
        <taxon>Protea</taxon>
    </lineage>
</organism>
<keyword evidence="3" id="KW-1185">Reference proteome</keyword>
<sequence>MEVPTRKATDTENQMKCMKVKAKEGNDVTKNKDEERWKMEECCEANIQQIKDNLAGKDPLILKPLDLEDHLLPLPFLDAGRPSECHHLRTQPSSFLSPFPAAAVAAALAAAIVVQLLP</sequence>
<dbReference type="AlphaFoldDB" id="A0A9Q0HFF3"/>
<name>A0A9Q0HFF3_9MAGN</name>
<gene>
    <name evidence="2" type="ORF">NE237_022966</name>
</gene>
<accession>A0A9Q0HFF3</accession>
<evidence type="ECO:0000313" key="3">
    <source>
        <dbReference type="Proteomes" id="UP001141806"/>
    </source>
</evidence>
<reference evidence="2" key="1">
    <citation type="journal article" date="2023" name="Plant J.">
        <title>The genome of the king protea, Protea cynaroides.</title>
        <authorList>
            <person name="Chang J."/>
            <person name="Duong T.A."/>
            <person name="Schoeman C."/>
            <person name="Ma X."/>
            <person name="Roodt D."/>
            <person name="Barker N."/>
            <person name="Li Z."/>
            <person name="Van de Peer Y."/>
            <person name="Mizrachi E."/>
        </authorList>
    </citation>
    <scope>NUCLEOTIDE SEQUENCE</scope>
    <source>
        <tissue evidence="2">Young leaves</tissue>
    </source>
</reference>
<keyword evidence="1" id="KW-1133">Transmembrane helix</keyword>
<proteinExistence type="predicted"/>
<evidence type="ECO:0000256" key="1">
    <source>
        <dbReference type="SAM" id="Phobius"/>
    </source>
</evidence>
<keyword evidence="1" id="KW-0812">Transmembrane</keyword>
<protein>
    <submittedName>
        <fullName evidence="2">Uncharacterized protein</fullName>
    </submittedName>
</protein>